<evidence type="ECO:0000256" key="1">
    <source>
        <dbReference type="SAM" id="MobiDB-lite"/>
    </source>
</evidence>
<dbReference type="InterPro" id="IPR036909">
    <property type="entry name" value="Cyt_c-like_dom_sf"/>
</dbReference>
<gene>
    <name evidence="5" type="ORF">BGE01nite_18000</name>
</gene>
<dbReference type="GO" id="GO:0009055">
    <property type="term" value="F:electron transfer activity"/>
    <property type="evidence" value="ECO:0007669"/>
    <property type="project" value="InterPro"/>
</dbReference>
<feature type="domain" description="Cytochrome C Planctomycete-type" evidence="3">
    <location>
        <begin position="292"/>
        <end position="351"/>
    </location>
</feature>
<dbReference type="PANTHER" id="PTHR35889:SF3">
    <property type="entry name" value="F-BOX DOMAIN-CONTAINING PROTEIN"/>
    <property type="match status" value="1"/>
</dbReference>
<dbReference type="Pfam" id="PF07635">
    <property type="entry name" value="PSCyt1"/>
    <property type="match status" value="1"/>
</dbReference>
<keyword evidence="6" id="KW-1185">Reference proteome</keyword>
<dbReference type="RefSeq" id="WP_146850107.1">
    <property type="nucleotide sequence ID" value="NZ_BKAG01000010.1"/>
</dbReference>
<keyword evidence="2" id="KW-1133">Transmembrane helix</keyword>
<feature type="compositionally biased region" description="Pro residues" evidence="1">
    <location>
        <begin position="254"/>
        <end position="267"/>
    </location>
</feature>
<comment type="caution">
    <text evidence="5">The sequence shown here is derived from an EMBL/GenBank/DDBJ whole genome shotgun (WGS) entry which is preliminary data.</text>
</comment>
<feature type="transmembrane region" description="Helical" evidence="2">
    <location>
        <begin position="12"/>
        <end position="38"/>
    </location>
</feature>
<keyword evidence="2" id="KW-0812">Transmembrane</keyword>
<feature type="transmembrane region" description="Helical" evidence="2">
    <location>
        <begin position="58"/>
        <end position="78"/>
    </location>
</feature>
<dbReference type="PANTHER" id="PTHR35889">
    <property type="entry name" value="CYCLOINULO-OLIGOSACCHARIDE FRUCTANOTRANSFERASE-RELATED"/>
    <property type="match status" value="1"/>
</dbReference>
<dbReference type="AlphaFoldDB" id="A0A512M6Y5"/>
<organism evidence="5 6">
    <name type="scientific">Brevifollis gellanilyticus</name>
    <dbReference type="NCBI Taxonomy" id="748831"/>
    <lineage>
        <taxon>Bacteria</taxon>
        <taxon>Pseudomonadati</taxon>
        <taxon>Verrucomicrobiota</taxon>
        <taxon>Verrucomicrobiia</taxon>
        <taxon>Verrucomicrobiales</taxon>
        <taxon>Verrucomicrobiaceae</taxon>
    </lineage>
</organism>
<feature type="transmembrane region" description="Helical" evidence="2">
    <location>
        <begin position="123"/>
        <end position="145"/>
    </location>
</feature>
<dbReference type="OrthoDB" id="182662at2"/>
<name>A0A512M6Y5_9BACT</name>
<feature type="region of interest" description="Disordered" evidence="1">
    <location>
        <begin position="212"/>
        <end position="275"/>
    </location>
</feature>
<sequence length="392" mass="41946">MSRASDYDSPKSYTLVWVATLLLIVGFVTGLVMFPPMYETPKDEATSSVLFVGRFHPILLHMPVGALGLLCLMELICFTRRGEESLGVGALLTLWVGAAGSVMAVLAGIMLSREGGYEGGNFTLHQTLALIGTCGVLLALVVRIFSMSHENRELMHAYRALFFGSFGLMGLGAHFGGNMSHGSKFMTEHAPEPIKSQITGMEKWMLSFVEKPKTKGEPAAPEASPTPAPVPTPVPTPVPIPVPVPVVASSGTTPTPPPPTPPPPTPPAGSSSGPDEKLVFQHVILPIFEAKCNKCHNEDKSKGDLRLDTYEMALKGGENGKNIVAGKPEDSLTVQRIALPDDDDEHMPPDGKEQLTPAEAAAIRYWIQSGASETMKVSEAQFPPEAKEAVKL</sequence>
<dbReference type="InterPro" id="IPR019251">
    <property type="entry name" value="DUF2231_TM"/>
</dbReference>
<reference evidence="5 6" key="1">
    <citation type="submission" date="2019-07" db="EMBL/GenBank/DDBJ databases">
        <title>Whole genome shotgun sequence of Brevifollis gellanilyticus NBRC 108608.</title>
        <authorList>
            <person name="Hosoyama A."/>
            <person name="Uohara A."/>
            <person name="Ohji S."/>
            <person name="Ichikawa N."/>
        </authorList>
    </citation>
    <scope>NUCLEOTIDE SEQUENCE [LARGE SCALE GENOMIC DNA]</scope>
    <source>
        <strain evidence="5 6">NBRC 108608</strain>
    </source>
</reference>
<accession>A0A512M6Y5</accession>
<dbReference type="SUPFAM" id="SSF46626">
    <property type="entry name" value="Cytochrome c"/>
    <property type="match status" value="1"/>
</dbReference>
<feature type="domain" description="DUF2231" evidence="4">
    <location>
        <begin position="55"/>
        <end position="181"/>
    </location>
</feature>
<feature type="transmembrane region" description="Helical" evidence="2">
    <location>
        <begin position="90"/>
        <end position="111"/>
    </location>
</feature>
<keyword evidence="2" id="KW-0472">Membrane</keyword>
<evidence type="ECO:0000313" key="5">
    <source>
        <dbReference type="EMBL" id="GEP42509.1"/>
    </source>
</evidence>
<evidence type="ECO:0000313" key="6">
    <source>
        <dbReference type="Proteomes" id="UP000321577"/>
    </source>
</evidence>
<feature type="compositionally biased region" description="Pro residues" evidence="1">
    <location>
        <begin position="224"/>
        <end position="244"/>
    </location>
</feature>
<dbReference type="GO" id="GO:0020037">
    <property type="term" value="F:heme binding"/>
    <property type="evidence" value="ECO:0007669"/>
    <property type="project" value="InterPro"/>
</dbReference>
<dbReference type="EMBL" id="BKAG01000010">
    <property type="protein sequence ID" value="GEP42509.1"/>
    <property type="molecule type" value="Genomic_DNA"/>
</dbReference>
<dbReference type="InterPro" id="IPR011429">
    <property type="entry name" value="Cyt_c_Planctomycete-type"/>
</dbReference>
<proteinExistence type="predicted"/>
<evidence type="ECO:0000259" key="4">
    <source>
        <dbReference type="Pfam" id="PF09990"/>
    </source>
</evidence>
<evidence type="ECO:0000259" key="3">
    <source>
        <dbReference type="Pfam" id="PF07635"/>
    </source>
</evidence>
<dbReference type="Pfam" id="PF09990">
    <property type="entry name" value="DUF2231"/>
    <property type="match status" value="1"/>
</dbReference>
<evidence type="ECO:0000256" key="2">
    <source>
        <dbReference type="SAM" id="Phobius"/>
    </source>
</evidence>
<feature type="transmembrane region" description="Helical" evidence="2">
    <location>
        <begin position="157"/>
        <end position="177"/>
    </location>
</feature>
<dbReference type="Proteomes" id="UP000321577">
    <property type="component" value="Unassembled WGS sequence"/>
</dbReference>
<protein>
    <submittedName>
        <fullName evidence="5">Uncharacterized protein</fullName>
    </submittedName>
</protein>